<reference evidence="1" key="2">
    <citation type="journal article" date="2020" name="Nat. Commun.">
        <title>Large-scale genome sequencing of mycorrhizal fungi provides insights into the early evolution of symbiotic traits.</title>
        <authorList>
            <person name="Miyauchi S."/>
            <person name="Kiss E."/>
            <person name="Kuo A."/>
            <person name="Drula E."/>
            <person name="Kohler A."/>
            <person name="Sanchez-Garcia M."/>
            <person name="Morin E."/>
            <person name="Andreopoulos B."/>
            <person name="Barry K.W."/>
            <person name="Bonito G."/>
            <person name="Buee M."/>
            <person name="Carver A."/>
            <person name="Chen C."/>
            <person name="Cichocki N."/>
            <person name="Clum A."/>
            <person name="Culley D."/>
            <person name="Crous P.W."/>
            <person name="Fauchery L."/>
            <person name="Girlanda M."/>
            <person name="Hayes R.D."/>
            <person name="Keri Z."/>
            <person name="LaButti K."/>
            <person name="Lipzen A."/>
            <person name="Lombard V."/>
            <person name="Magnuson J."/>
            <person name="Maillard F."/>
            <person name="Murat C."/>
            <person name="Nolan M."/>
            <person name="Ohm R.A."/>
            <person name="Pangilinan J."/>
            <person name="Pereira M.F."/>
            <person name="Perotto S."/>
            <person name="Peter M."/>
            <person name="Pfister S."/>
            <person name="Riley R."/>
            <person name="Sitrit Y."/>
            <person name="Stielow J.B."/>
            <person name="Szollosi G."/>
            <person name="Zifcakova L."/>
            <person name="Stursova M."/>
            <person name="Spatafora J.W."/>
            <person name="Tedersoo L."/>
            <person name="Vaario L.M."/>
            <person name="Yamada A."/>
            <person name="Yan M."/>
            <person name="Wang P."/>
            <person name="Xu J."/>
            <person name="Bruns T."/>
            <person name="Baldrian P."/>
            <person name="Vilgalys R."/>
            <person name="Dunand C."/>
            <person name="Henrissat B."/>
            <person name="Grigoriev I.V."/>
            <person name="Hibbett D."/>
            <person name="Nagy L.G."/>
            <person name="Martin F.M."/>
        </authorList>
    </citation>
    <scope>NUCLEOTIDE SEQUENCE</scope>
    <source>
        <strain evidence="1">BED1</strain>
    </source>
</reference>
<reference evidence="1" key="1">
    <citation type="submission" date="2019-10" db="EMBL/GenBank/DDBJ databases">
        <authorList>
            <consortium name="DOE Joint Genome Institute"/>
            <person name="Kuo A."/>
            <person name="Miyauchi S."/>
            <person name="Kiss E."/>
            <person name="Drula E."/>
            <person name="Kohler A."/>
            <person name="Sanchez-Garcia M."/>
            <person name="Andreopoulos B."/>
            <person name="Barry K.W."/>
            <person name="Bonito G."/>
            <person name="Buee M."/>
            <person name="Carver A."/>
            <person name="Chen C."/>
            <person name="Cichocki N."/>
            <person name="Clum A."/>
            <person name="Culley D."/>
            <person name="Crous P.W."/>
            <person name="Fauchery L."/>
            <person name="Girlanda M."/>
            <person name="Hayes R."/>
            <person name="Keri Z."/>
            <person name="LaButti K."/>
            <person name="Lipzen A."/>
            <person name="Lombard V."/>
            <person name="Magnuson J."/>
            <person name="Maillard F."/>
            <person name="Morin E."/>
            <person name="Murat C."/>
            <person name="Nolan M."/>
            <person name="Ohm R."/>
            <person name="Pangilinan J."/>
            <person name="Pereira M."/>
            <person name="Perotto S."/>
            <person name="Peter M."/>
            <person name="Riley R."/>
            <person name="Sitrit Y."/>
            <person name="Stielow B."/>
            <person name="Szollosi G."/>
            <person name="Zifcakova L."/>
            <person name="Stursova M."/>
            <person name="Spatafora J.W."/>
            <person name="Tedersoo L."/>
            <person name="Vaario L.-M."/>
            <person name="Yamada A."/>
            <person name="Yan M."/>
            <person name="Wang P."/>
            <person name="Xu J."/>
            <person name="Bruns T."/>
            <person name="Baldrian P."/>
            <person name="Vilgalys R."/>
            <person name="Henrissat B."/>
            <person name="Grigoriev I.V."/>
            <person name="Hibbett D."/>
            <person name="Nagy L.G."/>
            <person name="Martin F.M."/>
        </authorList>
    </citation>
    <scope>NUCLEOTIDE SEQUENCE</scope>
    <source>
        <strain evidence="1">BED1</strain>
    </source>
</reference>
<evidence type="ECO:0000313" key="2">
    <source>
        <dbReference type="Proteomes" id="UP001194468"/>
    </source>
</evidence>
<accession>A0AAD4GH96</accession>
<protein>
    <submittedName>
        <fullName evidence="1">Uncharacterized protein</fullName>
    </submittedName>
</protein>
<dbReference type="EMBL" id="WHUW01000007">
    <property type="protein sequence ID" value="KAF8443776.1"/>
    <property type="molecule type" value="Genomic_DNA"/>
</dbReference>
<gene>
    <name evidence="1" type="ORF">L210DRAFT_3396052</name>
</gene>
<evidence type="ECO:0000313" key="1">
    <source>
        <dbReference type="EMBL" id="KAF8443776.1"/>
    </source>
</evidence>
<dbReference type="InterPro" id="IPR046521">
    <property type="entry name" value="DUF6698"/>
</dbReference>
<keyword evidence="2" id="KW-1185">Reference proteome</keyword>
<comment type="caution">
    <text evidence="1">The sequence shown here is derived from an EMBL/GenBank/DDBJ whole genome shotgun (WGS) entry which is preliminary data.</text>
</comment>
<proteinExistence type="predicted"/>
<organism evidence="1 2">
    <name type="scientific">Boletus edulis BED1</name>
    <dbReference type="NCBI Taxonomy" id="1328754"/>
    <lineage>
        <taxon>Eukaryota</taxon>
        <taxon>Fungi</taxon>
        <taxon>Dikarya</taxon>
        <taxon>Basidiomycota</taxon>
        <taxon>Agaricomycotina</taxon>
        <taxon>Agaricomycetes</taxon>
        <taxon>Agaricomycetidae</taxon>
        <taxon>Boletales</taxon>
        <taxon>Boletineae</taxon>
        <taxon>Boletaceae</taxon>
        <taxon>Boletoideae</taxon>
        <taxon>Boletus</taxon>
    </lineage>
</organism>
<name>A0AAD4GH96_BOLED</name>
<dbReference type="Pfam" id="PF20414">
    <property type="entry name" value="DUF6698"/>
    <property type="match status" value="1"/>
</dbReference>
<dbReference type="AlphaFoldDB" id="A0AAD4GH96"/>
<dbReference type="Proteomes" id="UP001194468">
    <property type="component" value="Unassembled WGS sequence"/>
</dbReference>
<sequence>MCKQCLTIAKYIPHGLDTFCDLNEVFQVSLLVDQVTANPDNETLQAAAQKILGKIDEWTCARYRRTFDYVTVLAPHLLTLVGNKAKGAELDSLIKEASSLLYFAEVAHIRAEDGSHLCKVIGRYTAPNPDKQVIQPPVSTKTKAGRARMGFNHPQLGRMLCPVKYLED</sequence>